<evidence type="ECO:0000259" key="3">
    <source>
        <dbReference type="PROSITE" id="PS51724"/>
    </source>
</evidence>
<feature type="region of interest" description="Disordered" evidence="1">
    <location>
        <begin position="139"/>
        <end position="174"/>
    </location>
</feature>
<dbReference type="RefSeq" id="WP_377069975.1">
    <property type="nucleotide sequence ID" value="NZ_JBHMEC010000017.1"/>
</dbReference>
<evidence type="ECO:0000256" key="1">
    <source>
        <dbReference type="SAM" id="MobiDB-lite"/>
    </source>
</evidence>
<keyword evidence="2" id="KW-0472">Membrane</keyword>
<dbReference type="EMBL" id="JBHMEC010000017">
    <property type="protein sequence ID" value="MFB9150437.1"/>
    <property type="molecule type" value="Genomic_DNA"/>
</dbReference>
<feature type="region of interest" description="Disordered" evidence="1">
    <location>
        <begin position="98"/>
        <end position="124"/>
    </location>
</feature>
<evidence type="ECO:0000256" key="2">
    <source>
        <dbReference type="SAM" id="Phobius"/>
    </source>
</evidence>
<evidence type="ECO:0000313" key="4">
    <source>
        <dbReference type="EMBL" id="MFB9150437.1"/>
    </source>
</evidence>
<protein>
    <submittedName>
        <fullName evidence="4">SPOR domain-containing protein</fullName>
    </submittedName>
</protein>
<dbReference type="InterPro" id="IPR036680">
    <property type="entry name" value="SPOR-like_sf"/>
</dbReference>
<keyword evidence="2" id="KW-0812">Transmembrane</keyword>
<dbReference type="InterPro" id="IPR007730">
    <property type="entry name" value="SPOR-like_dom"/>
</dbReference>
<feature type="transmembrane region" description="Helical" evidence="2">
    <location>
        <begin position="20"/>
        <end position="39"/>
    </location>
</feature>
<sequence length="286" mass="30379">MSEMQESRAQSGEYGRVATVAKITYIAGALVSFGLLVGIGQWGYEVMMRDVSGVPVVRALGGPMREPPEDPGGREAAHQGLSVNRVAAQVATAEPPDRVIIAPPPLDLSPGDVPRRASAAAQTPADSRLDNVYLAVARQPQRSAPATKTTPEPAPQAHTETVRGGLGRSLRPRLRPALPDPVAYALAAATSAPPVEIDPGNLPQGARLAQLGAFDSAEVARAEWERLSARLGDLLDGKRRVVQRAESGGRTFYRLRAVGFDDLADARRFCSALQAERAECIPVVSR</sequence>
<dbReference type="Pfam" id="PF05036">
    <property type="entry name" value="SPOR"/>
    <property type="match status" value="1"/>
</dbReference>
<dbReference type="PROSITE" id="PS51724">
    <property type="entry name" value="SPOR"/>
    <property type="match status" value="1"/>
</dbReference>
<dbReference type="Proteomes" id="UP001589670">
    <property type="component" value="Unassembled WGS sequence"/>
</dbReference>
<comment type="caution">
    <text evidence="4">The sequence shown here is derived from an EMBL/GenBank/DDBJ whole genome shotgun (WGS) entry which is preliminary data.</text>
</comment>
<accession>A0ABV5I165</accession>
<name>A0ABV5I165_9RHOB</name>
<proteinExistence type="predicted"/>
<organism evidence="4 5">
    <name type="scientific">Roseovarius ramblicola</name>
    <dbReference type="NCBI Taxonomy" id="2022336"/>
    <lineage>
        <taxon>Bacteria</taxon>
        <taxon>Pseudomonadati</taxon>
        <taxon>Pseudomonadota</taxon>
        <taxon>Alphaproteobacteria</taxon>
        <taxon>Rhodobacterales</taxon>
        <taxon>Roseobacteraceae</taxon>
        <taxon>Roseovarius</taxon>
    </lineage>
</organism>
<reference evidence="4 5" key="1">
    <citation type="submission" date="2024-09" db="EMBL/GenBank/DDBJ databases">
        <authorList>
            <person name="Sun Q."/>
            <person name="Mori K."/>
        </authorList>
    </citation>
    <scope>NUCLEOTIDE SEQUENCE [LARGE SCALE GENOMIC DNA]</scope>
    <source>
        <strain evidence="4 5">CECT 9424</strain>
    </source>
</reference>
<gene>
    <name evidence="4" type="ORF">ACFFU4_11830</name>
</gene>
<evidence type="ECO:0000313" key="5">
    <source>
        <dbReference type="Proteomes" id="UP001589670"/>
    </source>
</evidence>
<keyword evidence="2" id="KW-1133">Transmembrane helix</keyword>
<keyword evidence="5" id="KW-1185">Reference proteome</keyword>
<feature type="domain" description="SPOR" evidence="3">
    <location>
        <begin position="201"/>
        <end position="286"/>
    </location>
</feature>
<dbReference type="Gene3D" id="3.30.70.1070">
    <property type="entry name" value="Sporulation related repeat"/>
    <property type="match status" value="1"/>
</dbReference>
<feature type="compositionally biased region" description="Low complexity" evidence="1">
    <location>
        <begin position="144"/>
        <end position="157"/>
    </location>
</feature>